<evidence type="ECO:0000313" key="9">
    <source>
        <dbReference type="EMBL" id="OGG73383.1"/>
    </source>
</evidence>
<dbReference type="GO" id="GO:0005886">
    <property type="term" value="C:plasma membrane"/>
    <property type="evidence" value="ECO:0007669"/>
    <property type="project" value="UniProtKB-SubCell"/>
</dbReference>
<keyword evidence="2" id="KW-1003">Cell membrane</keyword>
<feature type="transmembrane region" description="Helical" evidence="8">
    <location>
        <begin position="86"/>
        <end position="107"/>
    </location>
</feature>
<comment type="subcellular location">
    <subcellularLocation>
        <location evidence="1">Cell membrane</location>
        <topology evidence="1">Multi-pass membrane protein</topology>
    </subcellularLocation>
</comment>
<keyword evidence="4" id="KW-0808">Transferase</keyword>
<evidence type="ECO:0000256" key="8">
    <source>
        <dbReference type="SAM" id="Phobius"/>
    </source>
</evidence>
<dbReference type="PANTHER" id="PTHR33908">
    <property type="entry name" value="MANNOSYLTRANSFERASE YKCB-RELATED"/>
    <property type="match status" value="1"/>
</dbReference>
<keyword evidence="5 8" id="KW-0812">Transmembrane</keyword>
<keyword evidence="3" id="KW-0328">Glycosyltransferase</keyword>
<protein>
    <recommendedName>
        <fullName evidence="11">Glycosyltransferase RgtA/B/C/D-like domain-containing protein</fullName>
    </recommendedName>
</protein>
<dbReference type="GO" id="GO:0009103">
    <property type="term" value="P:lipopolysaccharide biosynthetic process"/>
    <property type="evidence" value="ECO:0007669"/>
    <property type="project" value="UniProtKB-ARBA"/>
</dbReference>
<feature type="transmembrane region" description="Helical" evidence="8">
    <location>
        <begin position="338"/>
        <end position="357"/>
    </location>
</feature>
<accession>A0A1F6EIC4</accession>
<evidence type="ECO:0000256" key="5">
    <source>
        <dbReference type="ARBA" id="ARBA00022692"/>
    </source>
</evidence>
<feature type="transmembrane region" description="Helical" evidence="8">
    <location>
        <begin position="369"/>
        <end position="387"/>
    </location>
</feature>
<feature type="transmembrane region" description="Helical" evidence="8">
    <location>
        <begin position="208"/>
        <end position="225"/>
    </location>
</feature>
<feature type="transmembrane region" description="Helical" evidence="8">
    <location>
        <begin position="417"/>
        <end position="437"/>
    </location>
</feature>
<keyword evidence="6 8" id="KW-1133">Transmembrane helix</keyword>
<dbReference type="PANTHER" id="PTHR33908:SF3">
    <property type="entry name" value="UNDECAPRENYL PHOSPHATE-ALPHA-4-AMINO-4-DEOXY-L-ARABINOSE ARABINOSYL TRANSFERASE"/>
    <property type="match status" value="1"/>
</dbReference>
<reference evidence="9 10" key="1">
    <citation type="journal article" date="2016" name="Nat. Commun.">
        <title>Thousands of microbial genomes shed light on interconnected biogeochemical processes in an aquifer system.</title>
        <authorList>
            <person name="Anantharaman K."/>
            <person name="Brown C.T."/>
            <person name="Hug L.A."/>
            <person name="Sharon I."/>
            <person name="Castelle C.J."/>
            <person name="Probst A.J."/>
            <person name="Thomas B.C."/>
            <person name="Singh A."/>
            <person name="Wilkins M.J."/>
            <person name="Karaoz U."/>
            <person name="Brodie E.L."/>
            <person name="Williams K.H."/>
            <person name="Hubbard S.S."/>
            <person name="Banfield J.F."/>
        </authorList>
    </citation>
    <scope>NUCLEOTIDE SEQUENCE [LARGE SCALE GENOMIC DNA]</scope>
</reference>
<evidence type="ECO:0008006" key="11">
    <source>
        <dbReference type="Google" id="ProtNLM"/>
    </source>
</evidence>
<feature type="transmembrane region" description="Helical" evidence="8">
    <location>
        <begin position="237"/>
        <end position="257"/>
    </location>
</feature>
<dbReference type="InterPro" id="IPR050297">
    <property type="entry name" value="LipidA_mod_glycosyltrf_83"/>
</dbReference>
<dbReference type="Proteomes" id="UP000177306">
    <property type="component" value="Unassembled WGS sequence"/>
</dbReference>
<dbReference type="EMBL" id="MFLY01000002">
    <property type="protein sequence ID" value="OGG73383.1"/>
    <property type="molecule type" value="Genomic_DNA"/>
</dbReference>
<evidence type="ECO:0000256" key="3">
    <source>
        <dbReference type="ARBA" id="ARBA00022676"/>
    </source>
</evidence>
<organism evidence="9 10">
    <name type="scientific">Candidatus Kaiserbacteria bacterium RIFCSPLOWO2_01_FULL_53_17</name>
    <dbReference type="NCBI Taxonomy" id="1798511"/>
    <lineage>
        <taxon>Bacteria</taxon>
        <taxon>Candidatus Kaiseribacteriota</taxon>
    </lineage>
</organism>
<feature type="transmembrane region" description="Helical" evidence="8">
    <location>
        <begin position="159"/>
        <end position="178"/>
    </location>
</feature>
<sequence length="577" mass="64066">MPAFIRKHPELALLALAFAVAGFFRFYQIASIPPGLYPDEAMNGNNAVEALSTGTFKIFYPENNGREGFFINIQALSVWLFGPEAWALRIVSAFIGTLTVLGVWLLARELFSGWTRGRPEAGDPRASEPERDLSPAAVIALASAFLIATSYWHVNFSRIGFRAIMVPLFVCLGLAFLLRALRTGSIPMTVLGGLATGLGFHTYIAFRFMPLVLAIPIVAALRLWYRGLRKQPCVPCVAALFLFVAFVAALPIGLYFLNHPADFLGRSGQVSIFSANDPLREFVKSSVITLGMLNLRGDCNPRHNFACFPELSPVVGVFFLIGFCLLLLALFRRGDPNRFPASLLVGSFLVMMLPASLTREGLPHALRSIGMIPAVFIIAGYGAWWLWERFGEPIRRAEKNPANAPHQARIRRIQKELAILAVVAMVWIAGEGFRNYFFRFPVSTRTPGAFATDLWHGGRYLASLPDDIKKIVVVNSGGDPIRGIPASAQTVMFATGTFLEQERERKNFRYVANIRDIRPGDIARTVVYPMNPLDLETREAIRKRFPGLEGVNHNDFILFEQKSAQAPENDAFGLREE</sequence>
<gene>
    <name evidence="9" type="ORF">A3A38_03025</name>
</gene>
<evidence type="ECO:0000256" key="4">
    <source>
        <dbReference type="ARBA" id="ARBA00022679"/>
    </source>
</evidence>
<keyword evidence="7 8" id="KW-0472">Membrane</keyword>
<feature type="transmembrane region" description="Helical" evidence="8">
    <location>
        <begin position="12"/>
        <end position="30"/>
    </location>
</feature>
<name>A0A1F6EIC4_9BACT</name>
<feature type="transmembrane region" description="Helical" evidence="8">
    <location>
        <begin position="311"/>
        <end position="331"/>
    </location>
</feature>
<dbReference type="AlphaFoldDB" id="A0A1F6EIC4"/>
<evidence type="ECO:0000313" key="10">
    <source>
        <dbReference type="Proteomes" id="UP000177306"/>
    </source>
</evidence>
<dbReference type="GO" id="GO:0010041">
    <property type="term" value="P:response to iron(III) ion"/>
    <property type="evidence" value="ECO:0007669"/>
    <property type="project" value="TreeGrafter"/>
</dbReference>
<evidence type="ECO:0000256" key="7">
    <source>
        <dbReference type="ARBA" id="ARBA00023136"/>
    </source>
</evidence>
<comment type="caution">
    <text evidence="9">The sequence shown here is derived from an EMBL/GenBank/DDBJ whole genome shotgun (WGS) entry which is preliminary data.</text>
</comment>
<evidence type="ECO:0000256" key="6">
    <source>
        <dbReference type="ARBA" id="ARBA00022989"/>
    </source>
</evidence>
<dbReference type="GO" id="GO:0016763">
    <property type="term" value="F:pentosyltransferase activity"/>
    <property type="evidence" value="ECO:0007669"/>
    <property type="project" value="TreeGrafter"/>
</dbReference>
<evidence type="ECO:0000256" key="1">
    <source>
        <dbReference type="ARBA" id="ARBA00004651"/>
    </source>
</evidence>
<evidence type="ECO:0000256" key="2">
    <source>
        <dbReference type="ARBA" id="ARBA00022475"/>
    </source>
</evidence>
<proteinExistence type="predicted"/>